<dbReference type="AlphaFoldDB" id="A0A820LST7"/>
<sequence length="76" mass="9186">MVTEDHINDEDFKMDSNQMIVDDNKDNINWTDKNLLHHIGDIFELCINQCNLKLLSTLLFMILRHFNFTWRDIDNF</sequence>
<comment type="caution">
    <text evidence="1">The sequence shown here is derived from an EMBL/GenBank/DDBJ whole genome shotgun (WGS) entry which is preliminary data.</text>
</comment>
<evidence type="ECO:0000313" key="1">
    <source>
        <dbReference type="EMBL" id="CAF4362204.1"/>
    </source>
</evidence>
<dbReference type="EMBL" id="CAJOBD010054499">
    <property type="protein sequence ID" value="CAF4362204.1"/>
    <property type="molecule type" value="Genomic_DNA"/>
</dbReference>
<accession>A0A820LST7</accession>
<evidence type="ECO:0000313" key="2">
    <source>
        <dbReference type="Proteomes" id="UP000663836"/>
    </source>
</evidence>
<feature type="non-terminal residue" evidence="1">
    <location>
        <position position="76"/>
    </location>
</feature>
<organism evidence="1 2">
    <name type="scientific">Rotaria sordida</name>
    <dbReference type="NCBI Taxonomy" id="392033"/>
    <lineage>
        <taxon>Eukaryota</taxon>
        <taxon>Metazoa</taxon>
        <taxon>Spiralia</taxon>
        <taxon>Gnathifera</taxon>
        <taxon>Rotifera</taxon>
        <taxon>Eurotatoria</taxon>
        <taxon>Bdelloidea</taxon>
        <taxon>Philodinida</taxon>
        <taxon>Philodinidae</taxon>
        <taxon>Rotaria</taxon>
    </lineage>
</organism>
<name>A0A820LST7_9BILA</name>
<proteinExistence type="predicted"/>
<gene>
    <name evidence="1" type="ORF">JBS370_LOCUS42264</name>
</gene>
<protein>
    <submittedName>
        <fullName evidence="1">Uncharacterized protein</fullName>
    </submittedName>
</protein>
<reference evidence="1" key="1">
    <citation type="submission" date="2021-02" db="EMBL/GenBank/DDBJ databases">
        <authorList>
            <person name="Nowell W R."/>
        </authorList>
    </citation>
    <scope>NUCLEOTIDE SEQUENCE</scope>
</reference>
<dbReference type="Proteomes" id="UP000663836">
    <property type="component" value="Unassembled WGS sequence"/>
</dbReference>